<feature type="transmembrane region" description="Helical" evidence="1">
    <location>
        <begin position="154"/>
        <end position="174"/>
    </location>
</feature>
<keyword evidence="1" id="KW-0472">Membrane</keyword>
<dbReference type="InterPro" id="IPR018750">
    <property type="entry name" value="DUF2306_membrane"/>
</dbReference>
<feature type="transmembrane region" description="Helical" evidence="1">
    <location>
        <begin position="50"/>
        <end position="72"/>
    </location>
</feature>
<dbReference type="RefSeq" id="WP_189651227.1">
    <property type="nucleotide sequence ID" value="NZ_BMRC01000018.1"/>
</dbReference>
<reference evidence="2 3" key="1">
    <citation type="submission" date="2024-09" db="EMBL/GenBank/DDBJ databases">
        <authorList>
            <person name="Sun Q."/>
            <person name="Mori K."/>
        </authorList>
    </citation>
    <scope>NUCLEOTIDE SEQUENCE [LARGE SCALE GENOMIC DNA]</scope>
    <source>
        <strain evidence="2 3">CCM 3426</strain>
    </source>
</reference>
<protein>
    <submittedName>
        <fullName evidence="2">DUF2306 domain-containing protein</fullName>
    </submittedName>
</protein>
<proteinExistence type="predicted"/>
<feature type="transmembrane region" description="Helical" evidence="1">
    <location>
        <begin position="92"/>
        <end position="109"/>
    </location>
</feature>
<feature type="transmembrane region" description="Helical" evidence="1">
    <location>
        <begin position="115"/>
        <end position="133"/>
    </location>
</feature>
<accession>A0ABV5IT27</accession>
<keyword evidence="1" id="KW-0812">Transmembrane</keyword>
<dbReference type="Proteomes" id="UP001589647">
    <property type="component" value="Unassembled WGS sequence"/>
</dbReference>
<evidence type="ECO:0000256" key="1">
    <source>
        <dbReference type="SAM" id="Phobius"/>
    </source>
</evidence>
<keyword evidence="1" id="KW-1133">Transmembrane helix</keyword>
<comment type="caution">
    <text evidence="2">The sequence shown here is derived from an EMBL/GenBank/DDBJ whole genome shotgun (WGS) entry which is preliminary data.</text>
</comment>
<organism evidence="2 3">
    <name type="scientific">Nonomuraea spiralis</name>
    <dbReference type="NCBI Taxonomy" id="46182"/>
    <lineage>
        <taxon>Bacteria</taxon>
        <taxon>Bacillati</taxon>
        <taxon>Actinomycetota</taxon>
        <taxon>Actinomycetes</taxon>
        <taxon>Streptosporangiales</taxon>
        <taxon>Streptosporangiaceae</taxon>
        <taxon>Nonomuraea</taxon>
    </lineage>
</organism>
<name>A0ABV5IT27_9ACTN</name>
<evidence type="ECO:0000313" key="3">
    <source>
        <dbReference type="Proteomes" id="UP001589647"/>
    </source>
</evidence>
<feature type="transmembrane region" description="Helical" evidence="1">
    <location>
        <begin position="12"/>
        <end position="30"/>
    </location>
</feature>
<keyword evidence="3" id="KW-1185">Reference proteome</keyword>
<feature type="transmembrane region" description="Helical" evidence="1">
    <location>
        <begin position="186"/>
        <end position="207"/>
    </location>
</feature>
<dbReference type="EMBL" id="JBHMEI010000063">
    <property type="protein sequence ID" value="MFB9207726.1"/>
    <property type="molecule type" value="Genomic_DNA"/>
</dbReference>
<sequence>MTTTTTRRRRPALMWTLLTLLAVGIAVFAVQPYLTGDTSLSKIPLNTDVALHYLSIVIHALPGGLALIIGPFQFSTRLRARHPKAHRIAGRVYMISIVLATAAALFAATVSTSGLPAQIAFYLLAAAWLYSLCQGYRAIRRGNVREHRVWMVRNYALTFAAVSLRLFLVIGLLAQQAYPTLSFDDVYTTSAWASVLVNSVAAEYFIVHRLLVHRDRRPASSGRRGDAALTAQ</sequence>
<dbReference type="Pfam" id="PF10067">
    <property type="entry name" value="DUF2306"/>
    <property type="match status" value="1"/>
</dbReference>
<gene>
    <name evidence="2" type="ORF">ACFFV7_41550</name>
</gene>
<evidence type="ECO:0000313" key="2">
    <source>
        <dbReference type="EMBL" id="MFB9207726.1"/>
    </source>
</evidence>